<dbReference type="PIRSF" id="PIRSF028754">
    <property type="entry name" value="UCP028754"/>
    <property type="match status" value="1"/>
</dbReference>
<dbReference type="RefSeq" id="WP_345716889.1">
    <property type="nucleotide sequence ID" value="NZ_BAABFP010000005.1"/>
</dbReference>
<comment type="caution">
    <text evidence="1">The sequence shown here is derived from an EMBL/GenBank/DDBJ whole genome shotgun (WGS) entry which is preliminary data.</text>
</comment>
<accession>A0ABW1JAM8</accession>
<dbReference type="InterPro" id="IPR019151">
    <property type="entry name" value="Proteasome_assmbl_chaperone_2"/>
</dbReference>
<dbReference type="SUPFAM" id="SSF159659">
    <property type="entry name" value="Cgl1923-like"/>
    <property type="match status" value="1"/>
</dbReference>
<name>A0ABW1JAM8_9ACTN</name>
<gene>
    <name evidence="1" type="ORF">ACFQDO_02665</name>
</gene>
<dbReference type="Proteomes" id="UP001596189">
    <property type="component" value="Unassembled WGS sequence"/>
</dbReference>
<dbReference type="Gene3D" id="3.40.50.10900">
    <property type="entry name" value="PAC-like subunit"/>
    <property type="match status" value="1"/>
</dbReference>
<evidence type="ECO:0000313" key="2">
    <source>
        <dbReference type="Proteomes" id="UP001596189"/>
    </source>
</evidence>
<organism evidence="1 2">
    <name type="scientific">Angustibacter luteus</name>
    <dbReference type="NCBI Taxonomy" id="658456"/>
    <lineage>
        <taxon>Bacteria</taxon>
        <taxon>Bacillati</taxon>
        <taxon>Actinomycetota</taxon>
        <taxon>Actinomycetes</taxon>
        <taxon>Kineosporiales</taxon>
        <taxon>Kineosporiaceae</taxon>
    </lineage>
</organism>
<protein>
    <submittedName>
        <fullName evidence="1">PAC2 family protein</fullName>
    </submittedName>
</protein>
<dbReference type="InterPro" id="IPR008492">
    <property type="entry name" value="Rv2714-like"/>
</dbReference>
<reference evidence="2" key="1">
    <citation type="journal article" date="2019" name="Int. J. Syst. Evol. Microbiol.">
        <title>The Global Catalogue of Microorganisms (GCM) 10K type strain sequencing project: providing services to taxonomists for standard genome sequencing and annotation.</title>
        <authorList>
            <consortium name="The Broad Institute Genomics Platform"/>
            <consortium name="The Broad Institute Genome Sequencing Center for Infectious Disease"/>
            <person name="Wu L."/>
            <person name="Ma J."/>
        </authorList>
    </citation>
    <scope>NUCLEOTIDE SEQUENCE [LARGE SCALE GENOMIC DNA]</scope>
    <source>
        <strain evidence="2">KACC 14249</strain>
    </source>
</reference>
<sequence length="285" mass="31287">MIELADWPELTDPVMIAAFEGWNDAGEAATSALEHLSRIWGAVPFAALDPEEYYDFQVNRPSVSREPDGQRRITWPTTRLLAAHVPALGRDVVLVDGIEPSMRWRSYVVELLEAADRLGVQALVTVGALLADVPHTRPIPITGTSDHDLMLHRDGVERSQYEGPTGIVGVLSDAAAQAEVPALSLWAAVPHYAGAGPSPKATLALLRRIEELLDVTIDLDDLPDQAYAWEHGVDELAEGDSEVGEYVRALEEAKDTSELPEASGEAIALEFERYLRRRDDDPPKR</sequence>
<keyword evidence="2" id="KW-1185">Reference proteome</keyword>
<dbReference type="Pfam" id="PF09754">
    <property type="entry name" value="PAC2"/>
    <property type="match status" value="1"/>
</dbReference>
<evidence type="ECO:0000313" key="1">
    <source>
        <dbReference type="EMBL" id="MFC6006022.1"/>
    </source>
</evidence>
<proteinExistence type="predicted"/>
<dbReference type="EMBL" id="JBHSRD010000002">
    <property type="protein sequence ID" value="MFC6006022.1"/>
    <property type="molecule type" value="Genomic_DNA"/>
</dbReference>
<dbReference type="InterPro" id="IPR038389">
    <property type="entry name" value="PSMG2_sf"/>
</dbReference>